<feature type="compositionally biased region" description="Polar residues" evidence="2">
    <location>
        <begin position="30"/>
        <end position="44"/>
    </location>
</feature>
<sequence length="325" mass="36202">MEQTFRRLLPRRSTSPLANGNDNDRERSITSEASNNGLATSSASGRRASKSVRAACEACRRQKCKCDGKRPSCSHCLRQQAECTYITDSGETRFSALRRRYSLREGELGKLNKLIQHIRLGSPEEVDRIITHIRSCDDSIEAYGSYFPSTDSLSCTTDTGTETRTTPALRIDPQLDPVSEAWPALGNPVQVDALPWTAVAPDHVVSHLISQYFILERPILLPTIHFQSFIDEMNKGDAASGIYCSDLLVNAICAQQCFLSQEYTQGSVASRDMGRKFLAECYRLLQLRTGRLNLPTAQALTLIYQAELARDVFQHPIEHVTTGSK</sequence>
<evidence type="ECO:0000259" key="3">
    <source>
        <dbReference type="PROSITE" id="PS50048"/>
    </source>
</evidence>
<dbReference type="OrthoDB" id="2943660at2759"/>
<dbReference type="Gene3D" id="4.10.240.10">
    <property type="entry name" value="Zn(2)-C6 fungal-type DNA-binding domain"/>
    <property type="match status" value="1"/>
</dbReference>
<dbReference type="PANTHER" id="PTHR47256">
    <property type="entry name" value="ZN(II)2CYS6 TRANSCRIPTION FACTOR (EUROFUNG)-RELATED"/>
    <property type="match status" value="1"/>
</dbReference>
<evidence type="ECO:0000256" key="2">
    <source>
        <dbReference type="SAM" id="MobiDB-lite"/>
    </source>
</evidence>
<dbReference type="EMBL" id="CP031389">
    <property type="protein sequence ID" value="QPH12239.1"/>
    <property type="molecule type" value="Genomic_DNA"/>
</dbReference>
<dbReference type="GO" id="GO:0008270">
    <property type="term" value="F:zinc ion binding"/>
    <property type="evidence" value="ECO:0007669"/>
    <property type="project" value="InterPro"/>
</dbReference>
<dbReference type="PROSITE" id="PS00463">
    <property type="entry name" value="ZN2_CY6_FUNGAL_1"/>
    <property type="match status" value="1"/>
</dbReference>
<dbReference type="Proteomes" id="UP000594364">
    <property type="component" value="Chromosome 5"/>
</dbReference>
<dbReference type="PROSITE" id="PS50048">
    <property type="entry name" value="ZN2_CY6_FUNGAL_2"/>
    <property type="match status" value="1"/>
</dbReference>
<gene>
    <name evidence="4" type="ORF">C2857_004346</name>
</gene>
<evidence type="ECO:0000256" key="1">
    <source>
        <dbReference type="ARBA" id="ARBA00023242"/>
    </source>
</evidence>
<dbReference type="InterPro" id="IPR001138">
    <property type="entry name" value="Zn2Cys6_DnaBD"/>
</dbReference>
<organism evidence="4 5">
    <name type="scientific">Epichloe festucae (strain Fl1)</name>
    <dbReference type="NCBI Taxonomy" id="877507"/>
    <lineage>
        <taxon>Eukaryota</taxon>
        <taxon>Fungi</taxon>
        <taxon>Dikarya</taxon>
        <taxon>Ascomycota</taxon>
        <taxon>Pezizomycotina</taxon>
        <taxon>Sordariomycetes</taxon>
        <taxon>Hypocreomycetidae</taxon>
        <taxon>Hypocreales</taxon>
        <taxon>Clavicipitaceae</taxon>
        <taxon>Epichloe</taxon>
    </lineage>
</organism>
<keyword evidence="1" id="KW-0539">Nucleus</keyword>
<evidence type="ECO:0000313" key="5">
    <source>
        <dbReference type="Proteomes" id="UP000594364"/>
    </source>
</evidence>
<feature type="domain" description="Zn(2)-C6 fungal-type" evidence="3">
    <location>
        <begin position="55"/>
        <end position="85"/>
    </location>
</feature>
<reference evidence="4 5" key="1">
    <citation type="journal article" date="2018" name="PLoS Genet.">
        <title>Repeat elements organise 3D genome structure and mediate transcription in the filamentous fungus Epichloe festucae.</title>
        <authorList>
            <person name="Winter D.J."/>
            <person name="Ganley A.R.D."/>
            <person name="Young C.A."/>
            <person name="Liachko I."/>
            <person name="Schardl C.L."/>
            <person name="Dupont P.Y."/>
            <person name="Berry D."/>
            <person name="Ram A."/>
            <person name="Scott B."/>
            <person name="Cox M.P."/>
        </authorList>
    </citation>
    <scope>NUCLEOTIDE SEQUENCE [LARGE SCALE GENOMIC DNA]</scope>
    <source>
        <strain evidence="4 5">Fl1</strain>
    </source>
</reference>
<dbReference type="InterPro" id="IPR053187">
    <property type="entry name" value="Notoamide_regulator"/>
</dbReference>
<accession>A0A7U3Q0Z0</accession>
<dbReference type="AlphaFoldDB" id="A0A7U3Q0Z0"/>
<keyword evidence="5" id="KW-1185">Reference proteome</keyword>
<dbReference type="InterPro" id="IPR036864">
    <property type="entry name" value="Zn2-C6_fun-type_DNA-bd_sf"/>
</dbReference>
<proteinExistence type="predicted"/>
<name>A0A7U3Q0Z0_EPIFF</name>
<dbReference type="Pfam" id="PF00172">
    <property type="entry name" value="Zn_clus"/>
    <property type="match status" value="1"/>
</dbReference>
<protein>
    <recommendedName>
        <fullName evidence="3">Zn(2)-C6 fungal-type domain-containing protein</fullName>
    </recommendedName>
</protein>
<feature type="region of interest" description="Disordered" evidence="2">
    <location>
        <begin position="1"/>
        <end position="46"/>
    </location>
</feature>
<dbReference type="PANTHER" id="PTHR47256:SF1">
    <property type="entry name" value="ZN(II)2CYS6 TRANSCRIPTION FACTOR (EUROFUNG)"/>
    <property type="match status" value="1"/>
</dbReference>
<dbReference type="CDD" id="cd12148">
    <property type="entry name" value="fungal_TF_MHR"/>
    <property type="match status" value="1"/>
</dbReference>
<dbReference type="GO" id="GO:0000981">
    <property type="term" value="F:DNA-binding transcription factor activity, RNA polymerase II-specific"/>
    <property type="evidence" value="ECO:0007669"/>
    <property type="project" value="InterPro"/>
</dbReference>
<dbReference type="SUPFAM" id="SSF57701">
    <property type="entry name" value="Zn2/Cys6 DNA-binding domain"/>
    <property type="match status" value="1"/>
</dbReference>
<dbReference type="SMART" id="SM00066">
    <property type="entry name" value="GAL4"/>
    <property type="match status" value="1"/>
</dbReference>
<evidence type="ECO:0000313" key="4">
    <source>
        <dbReference type="EMBL" id="QPH12239.1"/>
    </source>
</evidence>
<dbReference type="CDD" id="cd00067">
    <property type="entry name" value="GAL4"/>
    <property type="match status" value="1"/>
</dbReference>